<dbReference type="CDD" id="cd15862">
    <property type="entry name" value="SNARE_Vti1"/>
    <property type="match status" value="1"/>
</dbReference>
<evidence type="ECO:0000256" key="2">
    <source>
        <dbReference type="ARBA" id="ARBA00006108"/>
    </source>
</evidence>
<evidence type="ECO:0000256" key="9">
    <source>
        <dbReference type="SAM" id="Phobius"/>
    </source>
</evidence>
<comment type="subcellular location">
    <subcellularLocation>
        <location evidence="1">Membrane</location>
        <topology evidence="1">Single-pass type IV membrane protein</topology>
    </subcellularLocation>
</comment>
<dbReference type="GO" id="GO:0000149">
    <property type="term" value="F:SNARE binding"/>
    <property type="evidence" value="ECO:0007669"/>
    <property type="project" value="TreeGrafter"/>
</dbReference>
<comment type="caution">
    <text evidence="10">The sequence shown here is derived from an EMBL/GenBank/DDBJ whole genome shotgun (WGS) entry which is preliminary data.</text>
</comment>
<dbReference type="Proteomes" id="UP001154282">
    <property type="component" value="Unassembled WGS sequence"/>
</dbReference>
<dbReference type="PANTHER" id="PTHR21230:SF66">
    <property type="entry name" value="VESICLE TRANSPORT V-SNARE 12"/>
    <property type="match status" value="1"/>
</dbReference>
<keyword evidence="8 9" id="KW-0472">Membrane</keyword>
<dbReference type="AlphaFoldDB" id="A0AAV0I0J2"/>
<dbReference type="Pfam" id="PF12352">
    <property type="entry name" value="V-SNARE_C"/>
    <property type="match status" value="1"/>
</dbReference>
<dbReference type="GO" id="GO:0005484">
    <property type="term" value="F:SNAP receptor activity"/>
    <property type="evidence" value="ECO:0007669"/>
    <property type="project" value="TreeGrafter"/>
</dbReference>
<evidence type="ECO:0000313" key="10">
    <source>
        <dbReference type="EMBL" id="CAI0391011.1"/>
    </source>
</evidence>
<evidence type="ECO:0000256" key="4">
    <source>
        <dbReference type="ARBA" id="ARBA00022692"/>
    </source>
</evidence>
<keyword evidence="3" id="KW-0813">Transport</keyword>
<evidence type="ECO:0000256" key="1">
    <source>
        <dbReference type="ARBA" id="ARBA00004211"/>
    </source>
</evidence>
<evidence type="ECO:0000256" key="5">
    <source>
        <dbReference type="ARBA" id="ARBA00022927"/>
    </source>
</evidence>
<dbReference type="PANTHER" id="PTHR21230">
    <property type="entry name" value="VESICLE TRANSPORT V-SNARE PROTEIN VTI1-RELATED"/>
    <property type="match status" value="1"/>
</dbReference>
<sequence>MVLQVSGDQRERLTMSIDRLNQSSDRIKDSRRTVLETEELGVTILEDLHQQRQTLLHAHNKLHGVDDAIDKSKKVITSMSRRISRNKWIVGSVIAALVFAIILIISFKVSH</sequence>
<keyword evidence="6 9" id="KW-1133">Transmembrane helix</keyword>
<dbReference type="Gene3D" id="1.20.5.110">
    <property type="match status" value="1"/>
</dbReference>
<dbReference type="SUPFAM" id="SSF58038">
    <property type="entry name" value="SNARE fusion complex"/>
    <property type="match status" value="1"/>
</dbReference>
<proteinExistence type="inferred from homology"/>
<evidence type="ECO:0000313" key="11">
    <source>
        <dbReference type="Proteomes" id="UP001154282"/>
    </source>
</evidence>
<protein>
    <submittedName>
        <fullName evidence="10">Uncharacterized protein</fullName>
    </submittedName>
</protein>
<organism evidence="10 11">
    <name type="scientific">Linum tenue</name>
    <dbReference type="NCBI Taxonomy" id="586396"/>
    <lineage>
        <taxon>Eukaryota</taxon>
        <taxon>Viridiplantae</taxon>
        <taxon>Streptophyta</taxon>
        <taxon>Embryophyta</taxon>
        <taxon>Tracheophyta</taxon>
        <taxon>Spermatophyta</taxon>
        <taxon>Magnoliopsida</taxon>
        <taxon>eudicotyledons</taxon>
        <taxon>Gunneridae</taxon>
        <taxon>Pentapetalae</taxon>
        <taxon>rosids</taxon>
        <taxon>fabids</taxon>
        <taxon>Malpighiales</taxon>
        <taxon>Linaceae</taxon>
        <taxon>Linum</taxon>
    </lineage>
</organism>
<dbReference type="EMBL" id="CAMGYJ010000003">
    <property type="protein sequence ID" value="CAI0391011.1"/>
    <property type="molecule type" value="Genomic_DNA"/>
</dbReference>
<dbReference type="GO" id="GO:0005794">
    <property type="term" value="C:Golgi apparatus"/>
    <property type="evidence" value="ECO:0007669"/>
    <property type="project" value="TreeGrafter"/>
</dbReference>
<dbReference type="GO" id="GO:0006906">
    <property type="term" value="P:vesicle fusion"/>
    <property type="evidence" value="ECO:0007669"/>
    <property type="project" value="TreeGrafter"/>
</dbReference>
<dbReference type="GO" id="GO:0031902">
    <property type="term" value="C:late endosome membrane"/>
    <property type="evidence" value="ECO:0007669"/>
    <property type="project" value="TreeGrafter"/>
</dbReference>
<evidence type="ECO:0000256" key="3">
    <source>
        <dbReference type="ARBA" id="ARBA00022448"/>
    </source>
</evidence>
<comment type="similarity">
    <text evidence="2">Belongs to the VTI1 family.</text>
</comment>
<keyword evidence="7" id="KW-0175">Coiled coil</keyword>
<dbReference type="FunFam" id="1.20.5.110:FF:000002">
    <property type="entry name" value="Vesicle transport through interaction with t-SNAREsB"/>
    <property type="match status" value="1"/>
</dbReference>
<keyword evidence="11" id="KW-1185">Reference proteome</keyword>
<evidence type="ECO:0000256" key="7">
    <source>
        <dbReference type="ARBA" id="ARBA00023054"/>
    </source>
</evidence>
<evidence type="ECO:0000256" key="8">
    <source>
        <dbReference type="ARBA" id="ARBA00023136"/>
    </source>
</evidence>
<dbReference type="GO" id="GO:0015031">
    <property type="term" value="P:protein transport"/>
    <property type="evidence" value="ECO:0007669"/>
    <property type="project" value="UniProtKB-KW"/>
</dbReference>
<gene>
    <name evidence="10" type="ORF">LITE_LOCUS6966</name>
</gene>
<reference evidence="10" key="1">
    <citation type="submission" date="2022-08" db="EMBL/GenBank/DDBJ databases">
        <authorList>
            <person name="Gutierrez-Valencia J."/>
        </authorList>
    </citation>
    <scope>NUCLEOTIDE SEQUENCE</scope>
</reference>
<keyword evidence="4 9" id="KW-0812">Transmembrane</keyword>
<dbReference type="GO" id="GO:0031201">
    <property type="term" value="C:SNARE complex"/>
    <property type="evidence" value="ECO:0007669"/>
    <property type="project" value="TreeGrafter"/>
</dbReference>
<keyword evidence="5" id="KW-0653">Protein transport</keyword>
<dbReference type="GO" id="GO:0012507">
    <property type="term" value="C:ER to Golgi transport vesicle membrane"/>
    <property type="evidence" value="ECO:0007669"/>
    <property type="project" value="TreeGrafter"/>
</dbReference>
<dbReference type="GO" id="GO:0005789">
    <property type="term" value="C:endoplasmic reticulum membrane"/>
    <property type="evidence" value="ECO:0007669"/>
    <property type="project" value="TreeGrafter"/>
</dbReference>
<feature type="transmembrane region" description="Helical" evidence="9">
    <location>
        <begin position="88"/>
        <end position="107"/>
    </location>
</feature>
<accession>A0AAV0I0J2</accession>
<evidence type="ECO:0000256" key="6">
    <source>
        <dbReference type="ARBA" id="ARBA00022989"/>
    </source>
</evidence>
<name>A0AAV0I0J2_9ROSI</name>